<feature type="compositionally biased region" description="Polar residues" evidence="1">
    <location>
        <begin position="202"/>
        <end position="214"/>
    </location>
</feature>
<feature type="region of interest" description="Disordered" evidence="1">
    <location>
        <begin position="81"/>
        <end position="278"/>
    </location>
</feature>
<proteinExistence type="predicted"/>
<dbReference type="EMBL" id="HBFR01041953">
    <property type="protein sequence ID" value="CAD8903445.1"/>
    <property type="molecule type" value="Transcribed_RNA"/>
</dbReference>
<feature type="compositionally biased region" description="Polar residues" evidence="1">
    <location>
        <begin position="94"/>
        <end position="107"/>
    </location>
</feature>
<gene>
    <name evidence="3" type="ORF">CHYS00102_LOCUS30665</name>
</gene>
<reference evidence="3" key="1">
    <citation type="submission" date="2021-01" db="EMBL/GenBank/DDBJ databases">
        <authorList>
            <person name="Corre E."/>
            <person name="Pelletier E."/>
            <person name="Niang G."/>
            <person name="Scheremetjew M."/>
            <person name="Finn R."/>
            <person name="Kale V."/>
            <person name="Holt S."/>
            <person name="Cochrane G."/>
            <person name="Meng A."/>
            <person name="Brown T."/>
            <person name="Cohen L."/>
        </authorList>
    </citation>
    <scope>NUCLEOTIDE SEQUENCE</scope>
    <source>
        <strain evidence="3">308</strain>
    </source>
</reference>
<evidence type="ECO:0000313" key="3">
    <source>
        <dbReference type="EMBL" id="CAD8903445.1"/>
    </source>
</evidence>
<keyword evidence="2" id="KW-1133">Transmembrane helix</keyword>
<accession>A0A7S1G2K4</accession>
<dbReference type="AlphaFoldDB" id="A0A7S1G2K4"/>
<evidence type="ECO:0000256" key="1">
    <source>
        <dbReference type="SAM" id="MobiDB-lite"/>
    </source>
</evidence>
<feature type="compositionally biased region" description="Basic and acidic residues" evidence="1">
    <location>
        <begin position="155"/>
        <end position="164"/>
    </location>
</feature>
<keyword evidence="2" id="KW-0472">Membrane</keyword>
<keyword evidence="2" id="KW-0812">Transmembrane</keyword>
<organism evidence="3">
    <name type="scientific">Corethron hystrix</name>
    <dbReference type="NCBI Taxonomy" id="216773"/>
    <lineage>
        <taxon>Eukaryota</taxon>
        <taxon>Sar</taxon>
        <taxon>Stramenopiles</taxon>
        <taxon>Ochrophyta</taxon>
        <taxon>Bacillariophyta</taxon>
        <taxon>Coscinodiscophyceae</taxon>
        <taxon>Corethrophycidae</taxon>
        <taxon>Corethrales</taxon>
        <taxon>Corethraceae</taxon>
        <taxon>Corethron</taxon>
    </lineage>
</organism>
<feature type="compositionally biased region" description="Polar residues" evidence="1">
    <location>
        <begin position="133"/>
        <end position="154"/>
    </location>
</feature>
<protein>
    <submittedName>
        <fullName evidence="3">Uncharacterized protein</fullName>
    </submittedName>
</protein>
<sequence>MKVERLQTPLISGRCRLISTATATASIRLLILLVFRMTAVPIQAVTVTIRNKPISSVDNSKVRSHRSLKAEKDDEKVFLDSYDKEPKSARKKIAQSTTKQFDPSSVVSVPARPAKMPRSGKAAEVESEELSGKTKTTLSQTEAVVMSNPNSAETPENKTSKEQENGGAKTHKPSKAKATYVSTKATPIYSKKSGKYSDSSGTPTSILITANPSIDTKKSKKSAKSTKSNIVPKSSKTTNRNDVPIESQSKSEKGKKSKKVKCVIPNTDTDKQKASKMKSKSACYHAKSGSTLPLNSVGGKNETPVQNGNKAHETLVQNGNKAQVQNPSTLDTLSSNTRSKTKVLVFLQVQFNSNALLLDKISKISSKTVDILKPNFEYTEVDCSNVDNVSCSGKVTCSILQCALTTSPKIGVNKEPQSFVKEAAEDSSYVGDHGVEGVEKVVYIGTTKQELEEYLEKKGPTIAANQAEVTNMSSNWLWPVLLCALLLLFLLSFLTYRRRKKLHDELYNNEDHKSLRGEYFSKDIDTTHQDSILDDITMSTTPEKDYSSQDLVSSPMIVDGDNYNVEVDSDHIGDRGENNGYAAADPRNLGNSHSSVDVHKCTSSTCDICHVFKGVKFIKGNSLTPSNLSDKSQDTFEL</sequence>
<name>A0A7S1G2K4_9STRA</name>
<feature type="transmembrane region" description="Helical" evidence="2">
    <location>
        <begin position="476"/>
        <end position="496"/>
    </location>
</feature>
<feature type="compositionally biased region" description="Polar residues" evidence="1">
    <location>
        <begin position="229"/>
        <end position="241"/>
    </location>
</feature>
<evidence type="ECO:0000256" key="2">
    <source>
        <dbReference type="SAM" id="Phobius"/>
    </source>
</evidence>